<dbReference type="RefSeq" id="WP_147139569.1">
    <property type="nucleotide sequence ID" value="NZ_BJXA01000064.1"/>
</dbReference>
<evidence type="ECO:0000313" key="3">
    <source>
        <dbReference type="EMBL" id="GEM42153.1"/>
    </source>
</evidence>
<protein>
    <submittedName>
        <fullName evidence="3">Uncharacterized protein</fullName>
    </submittedName>
</protein>
<keyword evidence="2" id="KW-1133">Transmembrane helix</keyword>
<feature type="transmembrane region" description="Helical" evidence="2">
    <location>
        <begin position="12"/>
        <end position="34"/>
    </location>
</feature>
<dbReference type="AlphaFoldDB" id="A0A511MNG6"/>
<sequence length="100" mass="10299">MTELFAGGGGLSIGHVLVAATLTALGLLIGLARFSLQDDRLGRLIAIVKLTNTTDPAVREAAATALDKTGQRPPQPTEVPAGQPDPIPAQPSEHVDDVPV</sequence>
<evidence type="ECO:0000256" key="1">
    <source>
        <dbReference type="SAM" id="MobiDB-lite"/>
    </source>
</evidence>
<keyword evidence="4" id="KW-1185">Reference proteome</keyword>
<name>A0A511MNG6_9NOCA</name>
<evidence type="ECO:0000256" key="2">
    <source>
        <dbReference type="SAM" id="Phobius"/>
    </source>
</evidence>
<feature type="compositionally biased region" description="Pro residues" evidence="1">
    <location>
        <begin position="73"/>
        <end position="89"/>
    </location>
</feature>
<dbReference type="Proteomes" id="UP000321424">
    <property type="component" value="Unassembled WGS sequence"/>
</dbReference>
<keyword evidence="2" id="KW-0472">Membrane</keyword>
<reference evidence="3 4" key="1">
    <citation type="submission" date="2019-07" db="EMBL/GenBank/DDBJ databases">
        <title>Whole genome shotgun sequence of Nocardia ninae NBRC 108245.</title>
        <authorList>
            <person name="Hosoyama A."/>
            <person name="Uohara A."/>
            <person name="Ohji S."/>
            <person name="Ichikawa N."/>
        </authorList>
    </citation>
    <scope>NUCLEOTIDE SEQUENCE [LARGE SCALE GENOMIC DNA]</scope>
    <source>
        <strain evidence="3 4">NBRC 108245</strain>
    </source>
</reference>
<evidence type="ECO:0000313" key="4">
    <source>
        <dbReference type="Proteomes" id="UP000321424"/>
    </source>
</evidence>
<gene>
    <name evidence="3" type="ORF">NN4_66720</name>
</gene>
<feature type="region of interest" description="Disordered" evidence="1">
    <location>
        <begin position="63"/>
        <end position="100"/>
    </location>
</feature>
<keyword evidence="2" id="KW-0812">Transmembrane</keyword>
<accession>A0A511MNG6</accession>
<comment type="caution">
    <text evidence="3">The sequence shown here is derived from an EMBL/GenBank/DDBJ whole genome shotgun (WGS) entry which is preliminary data.</text>
</comment>
<organism evidence="3 4">
    <name type="scientific">Nocardia ninae NBRC 108245</name>
    <dbReference type="NCBI Taxonomy" id="1210091"/>
    <lineage>
        <taxon>Bacteria</taxon>
        <taxon>Bacillati</taxon>
        <taxon>Actinomycetota</taxon>
        <taxon>Actinomycetes</taxon>
        <taxon>Mycobacteriales</taxon>
        <taxon>Nocardiaceae</taxon>
        <taxon>Nocardia</taxon>
    </lineage>
</organism>
<proteinExistence type="predicted"/>
<dbReference type="EMBL" id="BJXA01000064">
    <property type="protein sequence ID" value="GEM42153.1"/>
    <property type="molecule type" value="Genomic_DNA"/>
</dbReference>